<evidence type="ECO:0000256" key="5">
    <source>
        <dbReference type="PROSITE-ProRule" id="PRU00278"/>
    </source>
</evidence>
<dbReference type="PROSITE" id="PS50198">
    <property type="entry name" value="PPIC_PPIASE_2"/>
    <property type="match status" value="1"/>
</dbReference>
<dbReference type="InterPro" id="IPR046357">
    <property type="entry name" value="PPIase_dom_sf"/>
</dbReference>
<evidence type="ECO:0000256" key="4">
    <source>
        <dbReference type="ARBA" id="ARBA00023110"/>
    </source>
</evidence>
<dbReference type="AlphaFoldDB" id="A0A562IZA8"/>
<reference evidence="7 8" key="1">
    <citation type="submission" date="2019-07" db="EMBL/GenBank/DDBJ databases">
        <title>Genomic Encyclopedia of Type Strains, Phase I: the one thousand microbial genomes (KMG-I) project.</title>
        <authorList>
            <person name="Kyrpides N."/>
        </authorList>
    </citation>
    <scope>NUCLEOTIDE SEQUENCE [LARGE SCALE GENOMIC DNA]</scope>
    <source>
        <strain evidence="7 8">DSM 375</strain>
    </source>
</reference>
<dbReference type="InterPro" id="IPR027304">
    <property type="entry name" value="Trigger_fact/SurA_dom_sf"/>
</dbReference>
<dbReference type="PANTHER" id="PTHR47245:SF2">
    <property type="entry name" value="PEPTIDYL-PROLYL CIS-TRANS ISOMERASE HP_0175-RELATED"/>
    <property type="match status" value="1"/>
</dbReference>
<evidence type="ECO:0000313" key="8">
    <source>
        <dbReference type="Proteomes" id="UP000319627"/>
    </source>
</evidence>
<dbReference type="Gene3D" id="1.10.4030.10">
    <property type="entry name" value="Porin chaperone SurA, peptide-binding domain"/>
    <property type="match status" value="1"/>
</dbReference>
<keyword evidence="5 7" id="KW-0413">Isomerase</keyword>
<dbReference type="SUPFAM" id="SSF109998">
    <property type="entry name" value="Triger factor/SurA peptide-binding domain-like"/>
    <property type="match status" value="1"/>
</dbReference>
<protein>
    <recommendedName>
        <fullName evidence="3">peptidylprolyl isomerase</fullName>
        <ecNumber evidence="3">5.2.1.8</ecNumber>
    </recommendedName>
</protein>
<gene>
    <name evidence="7" type="ORF">LX59_01099</name>
</gene>
<dbReference type="PROSITE" id="PS01096">
    <property type="entry name" value="PPIC_PPIASE_1"/>
    <property type="match status" value="1"/>
</dbReference>
<sequence length="291" mass="33335">MTDEYLNEATNRYRLLRVALEHFKCEPTALTDEQHQQALRIVNNQVQIERIVLRSSEAAGVIVSDAQIEEALERIAAQHDDPSAMDQALTELGMDKDQLRQMLHAELRMENVLERICADLPPITDAEIQDYYQTNIERFTRPPSRRTRHILVTINPDYPENTREVARTRIEAIAHRLEGKIQNFEKQAAKYSECPTAMEGGLLGEVTPGKLYPELDSYLFQMQAGQVSPVLESPIGFHLLLCEQVTPGGTSSLEEVQPRLLDWLQSRQRQIRQREWLKALLQQSVSEKVHG</sequence>
<comment type="caution">
    <text evidence="7">The sequence shown here is derived from an EMBL/GenBank/DDBJ whole genome shotgun (WGS) entry which is preliminary data.</text>
</comment>
<keyword evidence="4 5" id="KW-0697">Rotamase</keyword>
<proteinExistence type="inferred from homology"/>
<organism evidence="7 8">
    <name type="scientific">Azomonas agilis</name>
    <dbReference type="NCBI Taxonomy" id="116849"/>
    <lineage>
        <taxon>Bacteria</taxon>
        <taxon>Pseudomonadati</taxon>
        <taxon>Pseudomonadota</taxon>
        <taxon>Gammaproteobacteria</taxon>
        <taxon>Pseudomonadales</taxon>
        <taxon>Pseudomonadaceae</taxon>
        <taxon>Azomonas</taxon>
    </lineage>
</organism>
<comment type="catalytic activity">
    <reaction evidence="1">
        <text>[protein]-peptidylproline (omega=180) = [protein]-peptidylproline (omega=0)</text>
        <dbReference type="Rhea" id="RHEA:16237"/>
        <dbReference type="Rhea" id="RHEA-COMP:10747"/>
        <dbReference type="Rhea" id="RHEA-COMP:10748"/>
        <dbReference type="ChEBI" id="CHEBI:83833"/>
        <dbReference type="ChEBI" id="CHEBI:83834"/>
        <dbReference type="EC" id="5.2.1.8"/>
    </reaction>
</comment>
<dbReference type="Pfam" id="PF00639">
    <property type="entry name" value="Rotamase"/>
    <property type="match status" value="1"/>
</dbReference>
<evidence type="ECO:0000256" key="1">
    <source>
        <dbReference type="ARBA" id="ARBA00000971"/>
    </source>
</evidence>
<comment type="similarity">
    <text evidence="2">Belongs to the PpiC/parvulin rotamase family.</text>
</comment>
<dbReference type="InterPro" id="IPR000297">
    <property type="entry name" value="PPIase_PpiC"/>
</dbReference>
<dbReference type="InterPro" id="IPR023058">
    <property type="entry name" value="PPIase_PpiC_CS"/>
</dbReference>
<dbReference type="InterPro" id="IPR050245">
    <property type="entry name" value="PrsA_foldase"/>
</dbReference>
<dbReference type="Proteomes" id="UP000319627">
    <property type="component" value="Unassembled WGS sequence"/>
</dbReference>
<keyword evidence="8" id="KW-1185">Reference proteome</keyword>
<evidence type="ECO:0000256" key="2">
    <source>
        <dbReference type="ARBA" id="ARBA00007656"/>
    </source>
</evidence>
<dbReference type="InterPro" id="IPR014282">
    <property type="entry name" value="Nitrogen_fix_NifM"/>
</dbReference>
<dbReference type="SUPFAM" id="SSF54534">
    <property type="entry name" value="FKBP-like"/>
    <property type="match status" value="1"/>
</dbReference>
<dbReference type="EC" id="5.2.1.8" evidence="3"/>
<name>A0A562IZA8_9GAMM</name>
<dbReference type="Gene3D" id="3.10.50.40">
    <property type="match status" value="1"/>
</dbReference>
<accession>A0A562IZA8</accession>
<dbReference type="GO" id="GO:0003755">
    <property type="term" value="F:peptidyl-prolyl cis-trans isomerase activity"/>
    <property type="evidence" value="ECO:0007669"/>
    <property type="project" value="UniProtKB-KW"/>
</dbReference>
<dbReference type="NCBIfam" id="TIGR02933">
    <property type="entry name" value="nifM_nitrog"/>
    <property type="match status" value="1"/>
</dbReference>
<evidence type="ECO:0000259" key="6">
    <source>
        <dbReference type="PROSITE" id="PS50198"/>
    </source>
</evidence>
<feature type="domain" description="PpiC" evidence="6">
    <location>
        <begin position="142"/>
        <end position="244"/>
    </location>
</feature>
<dbReference type="EMBL" id="VLKG01000003">
    <property type="protein sequence ID" value="TWH76180.1"/>
    <property type="molecule type" value="Genomic_DNA"/>
</dbReference>
<evidence type="ECO:0000313" key="7">
    <source>
        <dbReference type="EMBL" id="TWH76180.1"/>
    </source>
</evidence>
<dbReference type="PANTHER" id="PTHR47245">
    <property type="entry name" value="PEPTIDYLPROLYL ISOMERASE"/>
    <property type="match status" value="1"/>
</dbReference>
<dbReference type="RefSeq" id="WP_144570834.1">
    <property type="nucleotide sequence ID" value="NZ_VLKG01000003.1"/>
</dbReference>
<dbReference type="OrthoDB" id="9769613at2"/>
<evidence type="ECO:0000256" key="3">
    <source>
        <dbReference type="ARBA" id="ARBA00013194"/>
    </source>
</evidence>